<feature type="transmembrane region" description="Helical" evidence="5">
    <location>
        <begin position="400"/>
        <end position="420"/>
    </location>
</feature>
<accession>A0ABU5SRW5</accession>
<feature type="transmembrane region" description="Helical" evidence="5">
    <location>
        <begin position="281"/>
        <end position="304"/>
    </location>
</feature>
<dbReference type="Gene3D" id="1.20.1740.10">
    <property type="entry name" value="Amino acid/polyamine transporter I"/>
    <property type="match status" value="1"/>
</dbReference>
<feature type="transmembrane region" description="Helical" evidence="5">
    <location>
        <begin position="205"/>
        <end position="225"/>
    </location>
</feature>
<dbReference type="PANTHER" id="PTHR47547">
    <property type="match status" value="1"/>
</dbReference>
<dbReference type="Proteomes" id="UP001302329">
    <property type="component" value="Unassembled WGS sequence"/>
</dbReference>
<feature type="transmembrane region" description="Helical" evidence="5">
    <location>
        <begin position="89"/>
        <end position="113"/>
    </location>
</feature>
<evidence type="ECO:0000256" key="1">
    <source>
        <dbReference type="ARBA" id="ARBA00004141"/>
    </source>
</evidence>
<dbReference type="PIRSF" id="PIRSF006060">
    <property type="entry name" value="AA_transporter"/>
    <property type="match status" value="1"/>
</dbReference>
<feature type="transmembrane region" description="Helical" evidence="5">
    <location>
        <begin position="426"/>
        <end position="445"/>
    </location>
</feature>
<keyword evidence="4 5" id="KW-0472">Membrane</keyword>
<evidence type="ECO:0000256" key="5">
    <source>
        <dbReference type="SAM" id="Phobius"/>
    </source>
</evidence>
<name>A0ABU5SRW5_9CYAN</name>
<evidence type="ECO:0000256" key="4">
    <source>
        <dbReference type="ARBA" id="ARBA00023136"/>
    </source>
</evidence>
<feature type="transmembrane region" description="Helical" evidence="5">
    <location>
        <begin position="46"/>
        <end position="68"/>
    </location>
</feature>
<feature type="transmembrane region" description="Helical" evidence="5">
    <location>
        <begin position="367"/>
        <end position="388"/>
    </location>
</feature>
<evidence type="ECO:0000256" key="3">
    <source>
        <dbReference type="ARBA" id="ARBA00022989"/>
    </source>
</evidence>
<feature type="transmembrane region" description="Helical" evidence="5">
    <location>
        <begin position="133"/>
        <end position="156"/>
    </location>
</feature>
<feature type="transmembrane region" description="Helical" evidence="5">
    <location>
        <begin position="494"/>
        <end position="515"/>
    </location>
</feature>
<organism evidence="6 7">
    <name type="scientific">Cyanobium gracile UHCC 0281</name>
    <dbReference type="NCBI Taxonomy" id="3110309"/>
    <lineage>
        <taxon>Bacteria</taxon>
        <taxon>Bacillati</taxon>
        <taxon>Cyanobacteriota</taxon>
        <taxon>Cyanophyceae</taxon>
        <taxon>Synechococcales</taxon>
        <taxon>Prochlorococcaceae</taxon>
        <taxon>Cyanobium</taxon>
    </lineage>
</organism>
<feature type="transmembrane region" description="Helical" evidence="5">
    <location>
        <begin position="341"/>
        <end position="361"/>
    </location>
</feature>
<proteinExistence type="predicted"/>
<dbReference type="RefSeq" id="WP_323355360.1">
    <property type="nucleotide sequence ID" value="NZ_JAYGHY010000003.1"/>
</dbReference>
<sequence length="525" mass="54535">MSDTGLSRQLGLRSMTLAVVTSTIGSGWLFAPFYAARFAGPAALGAWLLGGLLAFALALVFAELGALVSSSGALAQIPLLSHGRTAGFIGGWCAWVSYLALPSIEVMAVMQYLASSAPWLTADNGAGQVLSGAGLALASLLLVLLAWINLAGVGWLARWIDGLTSWKLVVPLVVSITLMLMSGHWGNLVPLAQPVGTTLEGMVRAISSGGILFSLLGFRTAMDLAGEARQPQRTVPIAMALGLGISLLIYLLLQLAFLVAVPPEELSGGWAALRLSAHGGPLVALALGLGLGWVGRLLLLDAVVSPTATAMAYMGAASRVGWMMGRCGLLPNVLGRINRQAVPSVALVISLVLGIGLLLIGPGWQSVVSLLTATLVIALAMGPVSLAALRLQLPGRPRPYHLPCARLWCPLAFVLATWAISWCGTASLRGAVLIVLLPAIAFVLLDLKGQPHGDGQSGEPPGAPLNLRQGLWWFLYLGGLVAITAWPLELAAELIVLGVWALLVFPLAVHSRLAAVSPWAGIGGN</sequence>
<feature type="transmembrane region" description="Helical" evidence="5">
    <location>
        <begin position="470"/>
        <end position="488"/>
    </location>
</feature>
<evidence type="ECO:0000313" key="6">
    <source>
        <dbReference type="EMBL" id="MEA5441208.1"/>
    </source>
</evidence>
<evidence type="ECO:0000313" key="7">
    <source>
        <dbReference type="Proteomes" id="UP001302329"/>
    </source>
</evidence>
<keyword evidence="3 5" id="KW-1133">Transmembrane helix</keyword>
<protein>
    <submittedName>
        <fullName evidence="6">APC family permease</fullName>
    </submittedName>
</protein>
<dbReference type="Pfam" id="PF13520">
    <property type="entry name" value="AA_permease_2"/>
    <property type="match status" value="1"/>
</dbReference>
<keyword evidence="7" id="KW-1185">Reference proteome</keyword>
<evidence type="ECO:0000256" key="2">
    <source>
        <dbReference type="ARBA" id="ARBA00022692"/>
    </source>
</evidence>
<dbReference type="EMBL" id="JAYGHY010000003">
    <property type="protein sequence ID" value="MEA5441208.1"/>
    <property type="molecule type" value="Genomic_DNA"/>
</dbReference>
<feature type="transmembrane region" description="Helical" evidence="5">
    <location>
        <begin position="237"/>
        <end position="261"/>
    </location>
</feature>
<feature type="transmembrane region" description="Helical" evidence="5">
    <location>
        <begin position="168"/>
        <end position="185"/>
    </location>
</feature>
<reference evidence="6 7" key="1">
    <citation type="submission" date="2023-12" db="EMBL/GenBank/DDBJ databases">
        <title>Baltic Sea Cyanobacteria.</title>
        <authorList>
            <person name="Delbaje E."/>
            <person name="Fewer D.P."/>
            <person name="Shishido T.K."/>
        </authorList>
    </citation>
    <scope>NUCLEOTIDE SEQUENCE [LARGE SCALE GENOMIC DNA]</scope>
    <source>
        <strain evidence="6 7">UHCC 0281</strain>
    </source>
</reference>
<gene>
    <name evidence="6" type="ORF">VB739_01415</name>
</gene>
<keyword evidence="2 5" id="KW-0812">Transmembrane</keyword>
<feature type="transmembrane region" description="Helical" evidence="5">
    <location>
        <begin position="12"/>
        <end position="34"/>
    </location>
</feature>
<dbReference type="InterPro" id="IPR002293">
    <property type="entry name" value="AA/rel_permease1"/>
</dbReference>
<dbReference type="InterPro" id="IPR052962">
    <property type="entry name" value="AA_Transporter_AGT"/>
</dbReference>
<comment type="subcellular location">
    <subcellularLocation>
        <location evidence="1">Membrane</location>
        <topology evidence="1">Multi-pass membrane protein</topology>
    </subcellularLocation>
</comment>
<comment type="caution">
    <text evidence="6">The sequence shown here is derived from an EMBL/GenBank/DDBJ whole genome shotgun (WGS) entry which is preliminary data.</text>
</comment>
<dbReference type="PANTHER" id="PTHR47547:SF1">
    <property type="entry name" value="ASPARTATE-PROTON SYMPORTER"/>
    <property type="match status" value="1"/>
</dbReference>